<dbReference type="EMBL" id="MLJW01003040">
    <property type="protein sequence ID" value="OIQ73004.1"/>
    <property type="molecule type" value="Genomic_DNA"/>
</dbReference>
<keyword evidence="1" id="KW-0812">Transmembrane</keyword>
<accession>A0A1J5PZH9</accession>
<protein>
    <recommendedName>
        <fullName evidence="3">Signal peptidase I</fullName>
    </recommendedName>
</protein>
<evidence type="ECO:0000256" key="1">
    <source>
        <dbReference type="SAM" id="Phobius"/>
    </source>
</evidence>
<evidence type="ECO:0000313" key="2">
    <source>
        <dbReference type="EMBL" id="OIQ73004.1"/>
    </source>
</evidence>
<dbReference type="AlphaFoldDB" id="A0A1J5PZH9"/>
<evidence type="ECO:0008006" key="3">
    <source>
        <dbReference type="Google" id="ProtNLM"/>
    </source>
</evidence>
<reference evidence="2" key="1">
    <citation type="submission" date="2016-10" db="EMBL/GenBank/DDBJ databases">
        <title>Sequence of Gallionella enrichment culture.</title>
        <authorList>
            <person name="Poehlein A."/>
            <person name="Muehling M."/>
            <person name="Daniel R."/>
        </authorList>
    </citation>
    <scope>NUCLEOTIDE SEQUENCE</scope>
</reference>
<proteinExistence type="predicted"/>
<keyword evidence="1" id="KW-0472">Membrane</keyword>
<organism evidence="2">
    <name type="scientific">mine drainage metagenome</name>
    <dbReference type="NCBI Taxonomy" id="410659"/>
    <lineage>
        <taxon>unclassified sequences</taxon>
        <taxon>metagenomes</taxon>
        <taxon>ecological metagenomes</taxon>
    </lineage>
</organism>
<sequence>MSTATSVFFDSWAKKNEQGIVMKSKNRSKAVVYIPKEPQTARTHRTHLGEHHKKQNLLHVLNVAFIALNVAAILIPGILSAYFGIGIRDDSSNNMSPTIHRGDLMVSRLIPVSEVPVGGIVLLYNVNTLKKDAHRVVSKTTTGDSTTLTTVSDSQPNRAEVPYVLRNSTSVSDVRVVVPKFGYASAFLSMTTIKVIGGLLVLAVNLFVASKRRARSGRRVRS</sequence>
<feature type="transmembrane region" description="Helical" evidence="1">
    <location>
        <begin position="60"/>
        <end position="85"/>
    </location>
</feature>
<name>A0A1J5PZH9_9ZZZZ</name>
<keyword evidence="1" id="KW-1133">Transmembrane helix</keyword>
<feature type="transmembrane region" description="Helical" evidence="1">
    <location>
        <begin position="181"/>
        <end position="209"/>
    </location>
</feature>
<gene>
    <name evidence="2" type="ORF">GALL_453650</name>
</gene>
<comment type="caution">
    <text evidence="2">The sequence shown here is derived from an EMBL/GenBank/DDBJ whole genome shotgun (WGS) entry which is preliminary data.</text>
</comment>